<dbReference type="EMBL" id="OZ004260">
    <property type="protein sequence ID" value="CAK7921835.1"/>
    <property type="molecule type" value="Genomic_DNA"/>
</dbReference>
<evidence type="ECO:0000256" key="1">
    <source>
        <dbReference type="ARBA" id="ARBA00008136"/>
    </source>
</evidence>
<evidence type="ECO:0000256" key="8">
    <source>
        <dbReference type="SAM" id="MobiDB-lite"/>
    </source>
</evidence>
<reference evidence="9 10" key="1">
    <citation type="submission" date="2024-01" db="EMBL/GenBank/DDBJ databases">
        <authorList>
            <consortium name="Genoscope - CEA"/>
            <person name="William W."/>
        </authorList>
    </citation>
    <scope>NUCLEOTIDE SEQUENCE [LARGE SCALE GENOMIC DNA]</scope>
    <source>
        <strain evidence="9 10">29B2s-10</strain>
    </source>
</reference>
<dbReference type="InterPro" id="IPR036590">
    <property type="entry name" value="SRAP-like"/>
</dbReference>
<evidence type="ECO:0000256" key="7">
    <source>
        <dbReference type="ARBA" id="ARBA00023239"/>
    </source>
</evidence>
<keyword evidence="5" id="KW-0190">Covalent protein-DNA linkage</keyword>
<dbReference type="Pfam" id="PF02586">
    <property type="entry name" value="SRAP"/>
    <property type="match status" value="1"/>
</dbReference>
<gene>
    <name evidence="9" type="ORF">CAAN4_H18844</name>
</gene>
<keyword evidence="7" id="KW-0456">Lyase</keyword>
<feature type="region of interest" description="Disordered" evidence="8">
    <location>
        <begin position="326"/>
        <end position="351"/>
    </location>
</feature>
<keyword evidence="10" id="KW-1185">Reference proteome</keyword>
<evidence type="ECO:0008006" key="11">
    <source>
        <dbReference type="Google" id="ProtNLM"/>
    </source>
</evidence>
<evidence type="ECO:0000256" key="4">
    <source>
        <dbReference type="ARBA" id="ARBA00022801"/>
    </source>
</evidence>
<dbReference type="Gene3D" id="3.90.1680.10">
    <property type="entry name" value="SOS response associated peptidase-like"/>
    <property type="match status" value="1"/>
</dbReference>
<feature type="compositionally biased region" description="Basic and acidic residues" evidence="8">
    <location>
        <begin position="338"/>
        <end position="349"/>
    </location>
</feature>
<sequence>MCGRFALAVELIDLPQCFNETAINVDEQQHQIERIDDTHFVSVMGADSNENNDTEDLTREKYRSIIEIELNYPQAKTFRPSYNIPPTGTSVIVYQAKPSNDQVHYRYVIESSTFGLVPSWAKPTDPEPVQRDGKPGPPYSKELQRHEGRQFNCRKESLGKGNALPTWNSHKRKTRCVVPIQGYFEWQKTKTDKIPHFVHSTKSSIIYLAGLYSHNRNYPLENPKDEYFSSFSIVTGPARHEDSKDLAWLHGRKPMMLVPGSKEWYEWLDPTKDWDDSLLDTVLDTVNNKAFHDIEAYTVGRSVGNTTSEGEQLLKRENYQSQKSITSFFQKSPTKRPHVTEEMKSELNKRPKLKVKKEESDIFSALRKQSVKKET</sequence>
<dbReference type="PANTHER" id="PTHR13604">
    <property type="entry name" value="DC12-RELATED"/>
    <property type="match status" value="1"/>
</dbReference>
<keyword evidence="2" id="KW-0645">Protease</keyword>
<dbReference type="SUPFAM" id="SSF143081">
    <property type="entry name" value="BB1717-like"/>
    <property type="match status" value="1"/>
</dbReference>
<organism evidence="9 10">
    <name type="scientific">[Candida] anglica</name>
    <dbReference type="NCBI Taxonomy" id="148631"/>
    <lineage>
        <taxon>Eukaryota</taxon>
        <taxon>Fungi</taxon>
        <taxon>Dikarya</taxon>
        <taxon>Ascomycota</taxon>
        <taxon>Saccharomycotina</taxon>
        <taxon>Pichiomycetes</taxon>
        <taxon>Debaryomycetaceae</taxon>
        <taxon>Kurtzmaniella</taxon>
    </lineage>
</organism>
<comment type="similarity">
    <text evidence="1">Belongs to the SOS response-associated peptidase family.</text>
</comment>
<feature type="compositionally biased region" description="Basic and acidic residues" evidence="8">
    <location>
        <begin position="124"/>
        <end position="134"/>
    </location>
</feature>
<evidence type="ECO:0000313" key="9">
    <source>
        <dbReference type="EMBL" id="CAK7921835.1"/>
    </source>
</evidence>
<name>A0ABP0EQG4_9ASCO</name>
<evidence type="ECO:0000313" key="10">
    <source>
        <dbReference type="Proteomes" id="UP001497600"/>
    </source>
</evidence>
<feature type="region of interest" description="Disordered" evidence="8">
    <location>
        <begin position="120"/>
        <end position="146"/>
    </location>
</feature>
<dbReference type="PANTHER" id="PTHR13604:SF0">
    <property type="entry name" value="ABASIC SITE PROCESSING PROTEIN HMCES"/>
    <property type="match status" value="1"/>
</dbReference>
<evidence type="ECO:0000256" key="3">
    <source>
        <dbReference type="ARBA" id="ARBA00022763"/>
    </source>
</evidence>
<protein>
    <recommendedName>
        <fullName evidence="11">DUF159-domain-containing protein</fullName>
    </recommendedName>
</protein>
<evidence type="ECO:0000256" key="5">
    <source>
        <dbReference type="ARBA" id="ARBA00023124"/>
    </source>
</evidence>
<keyword evidence="3" id="KW-0227">DNA damage</keyword>
<keyword evidence="4" id="KW-0378">Hydrolase</keyword>
<evidence type="ECO:0000256" key="6">
    <source>
        <dbReference type="ARBA" id="ARBA00023125"/>
    </source>
</evidence>
<accession>A0ABP0EQG4</accession>
<evidence type="ECO:0000256" key="2">
    <source>
        <dbReference type="ARBA" id="ARBA00022670"/>
    </source>
</evidence>
<dbReference type="InterPro" id="IPR003738">
    <property type="entry name" value="SRAP"/>
</dbReference>
<dbReference type="Proteomes" id="UP001497600">
    <property type="component" value="Chromosome H"/>
</dbReference>
<keyword evidence="6" id="KW-0238">DNA-binding</keyword>
<proteinExistence type="inferred from homology"/>